<accession>A0A2N9HWW8</accession>
<organism evidence="1">
    <name type="scientific">Fagus sylvatica</name>
    <name type="common">Beechnut</name>
    <dbReference type="NCBI Taxonomy" id="28930"/>
    <lineage>
        <taxon>Eukaryota</taxon>
        <taxon>Viridiplantae</taxon>
        <taxon>Streptophyta</taxon>
        <taxon>Embryophyta</taxon>
        <taxon>Tracheophyta</taxon>
        <taxon>Spermatophyta</taxon>
        <taxon>Magnoliopsida</taxon>
        <taxon>eudicotyledons</taxon>
        <taxon>Gunneridae</taxon>
        <taxon>Pentapetalae</taxon>
        <taxon>rosids</taxon>
        <taxon>fabids</taxon>
        <taxon>Fagales</taxon>
        <taxon>Fagaceae</taxon>
        <taxon>Fagus</taxon>
    </lineage>
</organism>
<evidence type="ECO:0000313" key="1">
    <source>
        <dbReference type="EMBL" id="SPD16862.1"/>
    </source>
</evidence>
<gene>
    <name evidence="1" type="ORF">FSB_LOCUS44744</name>
</gene>
<dbReference type="EMBL" id="OIVN01004349">
    <property type="protein sequence ID" value="SPD16862.1"/>
    <property type="molecule type" value="Genomic_DNA"/>
</dbReference>
<dbReference type="AlphaFoldDB" id="A0A2N9HWW8"/>
<reference evidence="1" key="1">
    <citation type="submission" date="2018-02" db="EMBL/GenBank/DDBJ databases">
        <authorList>
            <person name="Cohen D.B."/>
            <person name="Kent A.D."/>
        </authorList>
    </citation>
    <scope>NUCLEOTIDE SEQUENCE</scope>
</reference>
<proteinExistence type="predicted"/>
<protein>
    <submittedName>
        <fullName evidence="1">Uncharacterized protein</fullName>
    </submittedName>
</protein>
<name>A0A2N9HWW8_FAGSY</name>
<sequence length="72" mass="8031">MKIDPPPTPFRKNVATVDDWMKALNKVFPTVIDLNPMACSNSDTESIKASYTTEVGWVSKRDGSLVWISSGW</sequence>